<evidence type="ECO:0000313" key="1">
    <source>
        <dbReference type="EMBL" id="WOX57776.1"/>
    </source>
</evidence>
<reference evidence="1 2" key="1">
    <citation type="submission" date="2023-10" db="EMBL/GenBank/DDBJ databases">
        <title>The complete genome sequence of Methanoculleus receptaculi DSM 18860.</title>
        <authorList>
            <person name="Lai S.-J."/>
            <person name="You Y.-T."/>
            <person name="Chen S.-C."/>
        </authorList>
    </citation>
    <scope>NUCLEOTIDE SEQUENCE [LARGE SCALE GENOMIC DNA]</scope>
    <source>
        <strain evidence="1 2">DSM 18860</strain>
    </source>
</reference>
<dbReference type="KEGG" id="mrc:R6Y96_00540"/>
<evidence type="ECO:0000313" key="2">
    <source>
        <dbReference type="Proteomes" id="UP001305652"/>
    </source>
</evidence>
<gene>
    <name evidence="1" type="ORF">R6Y96_00540</name>
</gene>
<dbReference type="Gene3D" id="1.20.1270.110">
    <property type="entry name" value="Uncharacterised protein family UPF0058"/>
    <property type="match status" value="1"/>
</dbReference>
<keyword evidence="2" id="KW-1185">Reference proteome</keyword>
<dbReference type="InterPro" id="IPR002753">
    <property type="entry name" value="UPF0058"/>
</dbReference>
<protein>
    <submittedName>
        <fullName evidence="1">UPF0058 family protein</fullName>
    </submittedName>
</protein>
<organism evidence="1 2">
    <name type="scientific">Methanoculleus receptaculi</name>
    <dbReference type="NCBI Taxonomy" id="394967"/>
    <lineage>
        <taxon>Archaea</taxon>
        <taxon>Methanobacteriati</taxon>
        <taxon>Methanobacteriota</taxon>
        <taxon>Stenosarchaea group</taxon>
        <taxon>Methanomicrobia</taxon>
        <taxon>Methanomicrobiales</taxon>
        <taxon>Methanomicrobiaceae</taxon>
        <taxon>Methanoculleus</taxon>
    </lineage>
</organism>
<dbReference type="AlphaFoldDB" id="A0AAX4FV08"/>
<dbReference type="PANTHER" id="PTHR42203">
    <property type="entry name" value="UPF0058 PROTEIN MJ1205"/>
    <property type="match status" value="1"/>
</dbReference>
<proteinExistence type="predicted"/>
<dbReference type="EMBL" id="CP137642">
    <property type="protein sequence ID" value="WOX57776.1"/>
    <property type="molecule type" value="Genomic_DNA"/>
</dbReference>
<accession>A0AAX4FV08</accession>
<dbReference type="SUPFAM" id="SSF140371">
    <property type="entry name" value="Vng1086c-like"/>
    <property type="match status" value="1"/>
</dbReference>
<dbReference type="PANTHER" id="PTHR42203:SF2">
    <property type="entry name" value="UPF0058 PROTEIN MJ1205"/>
    <property type="match status" value="1"/>
</dbReference>
<dbReference type="Proteomes" id="UP001305652">
    <property type="component" value="Chromosome"/>
</dbReference>
<sequence length="90" mass="10611">MQKEELLHLHMLLVQVKKYYETVTGEEIQADQYNALHISPVHIHKNKVTHKKAILTLGNEIVQHIRANHNPYIQYQTDFQSQSERIATEH</sequence>
<dbReference type="RefSeq" id="WP_214022174.1">
    <property type="nucleotide sequence ID" value="NZ_CP137642.1"/>
</dbReference>
<name>A0AAX4FV08_9EURY</name>
<dbReference type="InterPro" id="IPR036519">
    <property type="entry name" value="UPF0058_sf"/>
</dbReference>
<dbReference type="Pfam" id="PF01893">
    <property type="entry name" value="UPF0058"/>
    <property type="match status" value="1"/>
</dbReference>
<dbReference type="GeneID" id="85731599"/>